<proteinExistence type="predicted"/>
<evidence type="ECO:0000313" key="3">
    <source>
        <dbReference type="Proteomes" id="UP001172778"/>
    </source>
</evidence>
<keyword evidence="1" id="KW-1133">Transmembrane helix</keyword>
<protein>
    <recommendedName>
        <fullName evidence="4">DUF423 domain-containing protein</fullName>
    </recommendedName>
</protein>
<feature type="transmembrane region" description="Helical" evidence="1">
    <location>
        <begin position="45"/>
        <end position="68"/>
    </location>
</feature>
<reference evidence="2" key="1">
    <citation type="submission" date="2023-03" db="EMBL/GenBank/DDBJ databases">
        <title>Chitinimonas shenzhenensis gen. nov., sp. nov., a novel member of family Burkholderiaceae isolated from activated sludge collected in Shen Zhen, China.</title>
        <authorList>
            <person name="Wang X."/>
        </authorList>
    </citation>
    <scope>NUCLEOTIDE SEQUENCE</scope>
    <source>
        <strain evidence="2">DQS-5</strain>
    </source>
</reference>
<feature type="transmembrane region" description="Helical" evidence="1">
    <location>
        <begin position="80"/>
        <end position="102"/>
    </location>
</feature>
<dbReference type="RefSeq" id="WP_284101883.1">
    <property type="nucleotide sequence ID" value="NZ_JARRAF010000021.1"/>
</dbReference>
<organism evidence="2 3">
    <name type="scientific">Parachitinimonas caeni</name>
    <dbReference type="NCBI Taxonomy" id="3031301"/>
    <lineage>
        <taxon>Bacteria</taxon>
        <taxon>Pseudomonadati</taxon>
        <taxon>Pseudomonadota</taxon>
        <taxon>Betaproteobacteria</taxon>
        <taxon>Neisseriales</taxon>
        <taxon>Chitinibacteraceae</taxon>
        <taxon>Parachitinimonas</taxon>
    </lineage>
</organism>
<evidence type="ECO:0000256" key="1">
    <source>
        <dbReference type="SAM" id="Phobius"/>
    </source>
</evidence>
<comment type="caution">
    <text evidence="2">The sequence shown here is derived from an EMBL/GenBank/DDBJ whole genome shotgun (WGS) entry which is preliminary data.</text>
</comment>
<keyword evidence="1" id="KW-0472">Membrane</keyword>
<sequence length="135" mass="14284">MKPPLNRSLLGAAGLAGLTALVHTFAGQADVVSPFLASSLDATLKYTLLACWHMVTVALWLSTLGLLWASRAQAGAARPLVLLLATAWLGFALVFGLVNVWFAGQIPAWALPQWILLLPVGALGLYAGHRLEAQT</sequence>
<evidence type="ECO:0008006" key="4">
    <source>
        <dbReference type="Google" id="ProtNLM"/>
    </source>
</evidence>
<dbReference type="Proteomes" id="UP001172778">
    <property type="component" value="Unassembled WGS sequence"/>
</dbReference>
<name>A0ABT7E0I5_9NEIS</name>
<dbReference type="EMBL" id="JARRAF010000021">
    <property type="protein sequence ID" value="MDK2125574.1"/>
    <property type="molecule type" value="Genomic_DNA"/>
</dbReference>
<keyword evidence="3" id="KW-1185">Reference proteome</keyword>
<keyword evidence="1" id="KW-0812">Transmembrane</keyword>
<evidence type="ECO:0000313" key="2">
    <source>
        <dbReference type="EMBL" id="MDK2125574.1"/>
    </source>
</evidence>
<feature type="transmembrane region" description="Helical" evidence="1">
    <location>
        <begin position="108"/>
        <end position="128"/>
    </location>
</feature>
<gene>
    <name evidence="2" type="ORF">PZA18_16085</name>
</gene>
<accession>A0ABT7E0I5</accession>